<evidence type="ECO:0000256" key="1">
    <source>
        <dbReference type="SAM" id="MobiDB-lite"/>
    </source>
</evidence>
<sequence>MPRGDNADAADNSSSGAEDKLADRSAADDRVVEVTGRREPRARADERDVEPVEFGPRLPEGADYSALDVEARAGLRSLPKSLAELVGKHLVAAGMLIDEDPERALVHARFARERAARVAIVREAAGLTAYHAGEWAEALSELRAVRRMSGGNTHIAIMADCERALGRPERALELAKEAGRDLPPDVAVELRIVSAGARRDMGQLEAAVVGLQGPDLEPKRRDPWSARLFYAYADNLAAAGRTEEAIRWFLNAAQADDDEDTDAAERAFELGADESEIAAALPGETVEVDDSDEGTDDSEDSEPEDGDESDDAGESTAAPAEVVADSGKQANKDAVDG</sequence>
<dbReference type="EMBL" id="JAMTCO010000017">
    <property type="protein sequence ID" value="MCP2273646.1"/>
    <property type="molecule type" value="Genomic_DNA"/>
</dbReference>
<dbReference type="SUPFAM" id="SSF48452">
    <property type="entry name" value="TPR-like"/>
    <property type="match status" value="1"/>
</dbReference>
<evidence type="ECO:0000313" key="2">
    <source>
        <dbReference type="EMBL" id="MCP2273646.1"/>
    </source>
</evidence>
<dbReference type="InterPro" id="IPR011990">
    <property type="entry name" value="TPR-like_helical_dom_sf"/>
</dbReference>
<feature type="compositionally biased region" description="Low complexity" evidence="1">
    <location>
        <begin position="7"/>
        <end position="16"/>
    </location>
</feature>
<feature type="compositionally biased region" description="Acidic residues" evidence="1">
    <location>
        <begin position="286"/>
        <end position="313"/>
    </location>
</feature>
<protein>
    <recommendedName>
        <fullName evidence="4">Tetratricopeptide repeat protein</fullName>
    </recommendedName>
</protein>
<gene>
    <name evidence="2" type="ORF">LV75_006176</name>
</gene>
<feature type="compositionally biased region" description="Basic and acidic residues" evidence="1">
    <location>
        <begin position="17"/>
        <end position="50"/>
    </location>
</feature>
<organism evidence="2 3">
    <name type="scientific">Actinokineospora diospyrosa</name>
    <dbReference type="NCBI Taxonomy" id="103728"/>
    <lineage>
        <taxon>Bacteria</taxon>
        <taxon>Bacillati</taxon>
        <taxon>Actinomycetota</taxon>
        <taxon>Actinomycetes</taxon>
        <taxon>Pseudonocardiales</taxon>
        <taxon>Pseudonocardiaceae</taxon>
        <taxon>Actinokineospora</taxon>
    </lineage>
</organism>
<feature type="region of interest" description="Disordered" evidence="1">
    <location>
        <begin position="272"/>
        <end position="337"/>
    </location>
</feature>
<dbReference type="Gene3D" id="1.25.40.10">
    <property type="entry name" value="Tetratricopeptide repeat domain"/>
    <property type="match status" value="1"/>
</dbReference>
<feature type="region of interest" description="Disordered" evidence="1">
    <location>
        <begin position="1"/>
        <end position="57"/>
    </location>
</feature>
<name>A0ABT1INB9_9PSEU</name>
<keyword evidence="3" id="KW-1185">Reference proteome</keyword>
<comment type="caution">
    <text evidence="2">The sequence shown here is derived from an EMBL/GenBank/DDBJ whole genome shotgun (WGS) entry which is preliminary data.</text>
</comment>
<dbReference type="Proteomes" id="UP001205185">
    <property type="component" value="Unassembled WGS sequence"/>
</dbReference>
<reference evidence="2 3" key="1">
    <citation type="submission" date="2022-06" db="EMBL/GenBank/DDBJ databases">
        <title>Genomic Encyclopedia of Archaeal and Bacterial Type Strains, Phase II (KMG-II): from individual species to whole genera.</title>
        <authorList>
            <person name="Goeker M."/>
        </authorList>
    </citation>
    <scope>NUCLEOTIDE SEQUENCE [LARGE SCALE GENOMIC DNA]</scope>
    <source>
        <strain evidence="2 3">DSM 44255</strain>
    </source>
</reference>
<dbReference type="RefSeq" id="WP_253890829.1">
    <property type="nucleotide sequence ID" value="NZ_BAAAVB010000004.1"/>
</dbReference>
<evidence type="ECO:0008006" key="4">
    <source>
        <dbReference type="Google" id="ProtNLM"/>
    </source>
</evidence>
<accession>A0ABT1INB9</accession>
<proteinExistence type="predicted"/>
<evidence type="ECO:0000313" key="3">
    <source>
        <dbReference type="Proteomes" id="UP001205185"/>
    </source>
</evidence>